<sequence>MMEYTAENLEKAVTVFYRTEASQQAEAHQWLTEAQNSPQAWSFVWDLLHPQRSSEVQFFAATTLHTKILKYWNEVPADHYEILKKRILESIISFAMGPKIVLNRLCIALSAYIIHTVPTYWPKAFEELVSSFQPQHLPNVEPERVVWILLEILTVIPEEFQSTTLATSQRNRVRAVLQEVSKDILKVVEMCLMPIPNSNFEMCNLTTYLNTARCASAWIQLGGVDIDNCSRIMDLLTDLTCFVYWNRSDPEEMASEEMEVAEVTLEALTAVVHHPNTHKYRNYIMKHTANMLGKFIKILDMERSLSDPNNDIMASIYLLLAGVADTHSKVFIENLRNRNSEGCKVAEDLFTCLLRCSDLPGSYPVDETSSSITFGFWYTLQDDILSWQDTADYAELLLIIKPYYRELVCIMIRKAMYESSEENSTWTLDDKETFRCYRQDVADTYMYCYNVLNLEMLDILSTKLDEALQKCIVNRDHWNMIESCLHAFGAVAECIELENLFLPKLMITLKSIPYTDLHHKVLSSALETVGAYSEWLADHPDMLENVVPLVISGISNTEVSPSATMALKDLTHNCQKYLLQYAEHILMASQSVLQNGQLRLPERTRLMYSIGKILSILPVDSIMQYLQIILSPSFEEIQSLLNSQPDPSISTMLITRLKVISALFLTLHIQNKPASGVQQPLLVIGQNTMGLYTIIGTKYCNNAEVIDVLCGLLKHIVTTLMDDSKPLITDILNLVVNIYRETPQASVLGLSTTAMIMFGRDNEYANLMQELLKEIVNTTLQMCSQLTSNTQLSEKSDVLEAFFLMLTQLYKKVPHLIQNSGVDLGALFQCAVMCLAMSESQAVKACCSYLANFITRSRETEQAAVVQNYGEALVLRMLISLGGSGPRAHAELLSEVLLVLNKKYCDNLTRWLHTLLQQEGFPSPRVNMQQKEHFIKMVLRLKADKKKLMESVTEFTLLCRGIVKADVL</sequence>
<dbReference type="EMBL" id="CM043019">
    <property type="protein sequence ID" value="KAI4460810.1"/>
    <property type="molecule type" value="Genomic_DNA"/>
</dbReference>
<evidence type="ECO:0000313" key="1">
    <source>
        <dbReference type="EMBL" id="KAI4460810.1"/>
    </source>
</evidence>
<dbReference type="Proteomes" id="UP001056778">
    <property type="component" value="Chromosome 5"/>
</dbReference>
<keyword evidence="2" id="KW-1185">Reference proteome</keyword>
<proteinExistence type="predicted"/>
<evidence type="ECO:0000313" key="2">
    <source>
        <dbReference type="Proteomes" id="UP001056778"/>
    </source>
</evidence>
<accession>A0ACB9T220</accession>
<organism evidence="1 2">
    <name type="scientific">Holotrichia oblita</name>
    <name type="common">Chafer beetle</name>
    <dbReference type="NCBI Taxonomy" id="644536"/>
    <lineage>
        <taxon>Eukaryota</taxon>
        <taxon>Metazoa</taxon>
        <taxon>Ecdysozoa</taxon>
        <taxon>Arthropoda</taxon>
        <taxon>Hexapoda</taxon>
        <taxon>Insecta</taxon>
        <taxon>Pterygota</taxon>
        <taxon>Neoptera</taxon>
        <taxon>Endopterygota</taxon>
        <taxon>Coleoptera</taxon>
        <taxon>Polyphaga</taxon>
        <taxon>Scarabaeiformia</taxon>
        <taxon>Scarabaeidae</taxon>
        <taxon>Melolonthinae</taxon>
        <taxon>Holotrichia</taxon>
    </lineage>
</organism>
<reference evidence="1" key="1">
    <citation type="submission" date="2022-04" db="EMBL/GenBank/DDBJ databases">
        <title>Chromosome-scale genome assembly of Holotrichia oblita Faldermann.</title>
        <authorList>
            <person name="Rongchong L."/>
        </authorList>
    </citation>
    <scope>NUCLEOTIDE SEQUENCE</scope>
    <source>
        <strain evidence="1">81SQS9</strain>
    </source>
</reference>
<protein>
    <submittedName>
        <fullName evidence="1">Transportin 3 and importin 13</fullName>
    </submittedName>
</protein>
<name>A0ACB9T220_HOLOL</name>
<comment type="caution">
    <text evidence="1">The sequence shown here is derived from an EMBL/GenBank/DDBJ whole genome shotgun (WGS) entry which is preliminary data.</text>
</comment>
<gene>
    <name evidence="1" type="ORF">MML48_5g00019054</name>
</gene>